<evidence type="ECO:0000259" key="2">
    <source>
        <dbReference type="Pfam" id="PF18545"/>
    </source>
</evidence>
<proteinExistence type="predicted"/>
<evidence type="ECO:0000313" key="4">
    <source>
        <dbReference type="Proteomes" id="UP000318864"/>
    </source>
</evidence>
<dbReference type="Proteomes" id="UP000318864">
    <property type="component" value="Unassembled WGS sequence"/>
</dbReference>
<feature type="region of interest" description="Disordered" evidence="1">
    <location>
        <begin position="1"/>
        <end position="25"/>
    </location>
</feature>
<dbReference type="RefSeq" id="WP_141464318.1">
    <property type="nucleotide sequence ID" value="NZ_RBZW01000021.1"/>
</dbReference>
<accession>A0A4S3TNQ2</accession>
<feature type="domain" description="Halobacterial output" evidence="2">
    <location>
        <begin position="22"/>
        <end position="91"/>
    </location>
</feature>
<dbReference type="Pfam" id="PF18545">
    <property type="entry name" value="HalOD1"/>
    <property type="match status" value="1"/>
</dbReference>
<keyword evidence="4" id="KW-1185">Reference proteome</keyword>
<comment type="caution">
    <text evidence="3">The sequence shown here is derived from an EMBL/GenBank/DDBJ whole genome shotgun (WGS) entry which is preliminary data.</text>
</comment>
<reference evidence="3" key="1">
    <citation type="submission" date="2018-10" db="EMBL/GenBank/DDBJ databases">
        <title>Natronolimnobius sp. XQ-INN 246 isolated from Inner Mongolia Autonomous Region of China.</title>
        <authorList>
            <person name="Xue Q."/>
        </authorList>
    </citation>
    <scope>NUCLEOTIDE SEQUENCE [LARGE SCALE GENOMIC DNA]</scope>
    <source>
        <strain evidence="3">XQ-INN 246</strain>
    </source>
</reference>
<gene>
    <name evidence="3" type="ORF">D8Y22_08770</name>
</gene>
<evidence type="ECO:0000313" key="3">
    <source>
        <dbReference type="EMBL" id="THE65280.1"/>
    </source>
</evidence>
<protein>
    <recommendedName>
        <fullName evidence="2">Halobacterial output domain-containing protein</fullName>
    </recommendedName>
</protein>
<dbReference type="InterPro" id="IPR040624">
    <property type="entry name" value="HalOD1"/>
</dbReference>
<dbReference type="OrthoDB" id="199137at2157"/>
<organism evidence="3 4">
    <name type="scientific">Salinadaptatus halalkaliphilus</name>
    <dbReference type="NCBI Taxonomy" id="2419781"/>
    <lineage>
        <taxon>Archaea</taxon>
        <taxon>Methanobacteriati</taxon>
        <taxon>Methanobacteriota</taxon>
        <taxon>Stenosarchaea group</taxon>
        <taxon>Halobacteria</taxon>
        <taxon>Halobacteriales</taxon>
        <taxon>Natrialbaceae</taxon>
        <taxon>Salinadaptatus</taxon>
    </lineage>
</organism>
<dbReference type="AlphaFoldDB" id="A0A4S3TNQ2"/>
<dbReference type="EMBL" id="RBZW01000021">
    <property type="protein sequence ID" value="THE65280.1"/>
    <property type="molecule type" value="Genomic_DNA"/>
</dbReference>
<sequence length="98" mass="10342">MKKSPGSDDGDAIARQQLDSSRDAPATQIVETIATLEGTDAVTLPPVYDCIDGIIADILSSPPSPEADATFAFTYQGYRIHVDQEGTVVIHRGSTAPP</sequence>
<name>A0A4S3TNQ2_9EURY</name>
<evidence type="ECO:0000256" key="1">
    <source>
        <dbReference type="SAM" id="MobiDB-lite"/>
    </source>
</evidence>